<dbReference type="InterPro" id="IPR026889">
    <property type="entry name" value="Zn_Tnp"/>
</dbReference>
<name>A0ABZ2BV39_9RHOB</name>
<accession>A0ABZ2BV39</accession>
<feature type="domain" description="Transposase IS801/IS1294" evidence="1">
    <location>
        <begin position="144"/>
        <end position="331"/>
    </location>
</feature>
<dbReference type="PANTHER" id="PTHR37023:SF1">
    <property type="entry name" value="ISSOD25 TRANSPOSASE TNPA_ISSOD25"/>
    <property type="match status" value="1"/>
</dbReference>
<protein>
    <submittedName>
        <fullName evidence="3">IS91 family transposase ISMno23</fullName>
    </submittedName>
</protein>
<dbReference type="InterPro" id="IPR054832">
    <property type="entry name" value="transpos_IS91"/>
</dbReference>
<dbReference type="Pfam" id="PF14319">
    <property type="entry name" value="Zn_Tnp_IS91"/>
    <property type="match status" value="1"/>
</dbReference>
<reference evidence="4" key="1">
    <citation type="submission" date="2024-01" db="EMBL/GenBank/DDBJ databases">
        <title>Roseobacter fucihabitans sp. nov., isolated from the brown alga Fucus spiralis.</title>
        <authorList>
            <person name="Hahnke S."/>
            <person name="Berger M."/>
            <person name="Schlingloff A."/>
            <person name="Athale I."/>
            <person name="Neumann-Schaal M."/>
            <person name="Adenaya A."/>
            <person name="Poehlein A."/>
            <person name="Daniel R."/>
            <person name="Pertersen J."/>
            <person name="Brinkhoff T."/>
        </authorList>
    </citation>
    <scope>NUCLEOTIDE SEQUENCE [LARGE SCALE GENOMIC DNA]</scope>
    <source>
        <strain evidence="4">B14</strain>
    </source>
</reference>
<dbReference type="InterPro" id="IPR007069">
    <property type="entry name" value="Transposase_32"/>
</dbReference>
<evidence type="ECO:0000259" key="2">
    <source>
        <dbReference type="Pfam" id="PF14319"/>
    </source>
</evidence>
<evidence type="ECO:0000313" key="4">
    <source>
        <dbReference type="Proteomes" id="UP001318682"/>
    </source>
</evidence>
<evidence type="ECO:0000259" key="1">
    <source>
        <dbReference type="Pfam" id="PF04986"/>
    </source>
</evidence>
<dbReference type="PANTHER" id="PTHR37023">
    <property type="entry name" value="TRANSPOSASE"/>
    <property type="match status" value="1"/>
</dbReference>
<dbReference type="NCBIfam" id="NF033538">
    <property type="entry name" value="transpos_IS91"/>
    <property type="match status" value="1"/>
</dbReference>
<sequence>MAEAKLEIADIFRTHGPAWRQANKGRVSLSQLKVMSSIEACRTEAFGGHVAACTKCDHQHITYNSCKNRHCPKCQGPAARDWMAARAEDLLPVEYFHLVFTLPAEIARIAYWNKKAVYGLLFKASAQTVTNIAADPERLGARVGMTSALHTWGSALTHHPHVHMIVPGGGLSPSGNRWIACKPGFFLHVRVLSRLFRRLLIEGLLALHRTGELNFFGDLAALSEPQAFAAYLAPLRKIEWVVYAKPPFGGPEAVLAYLSRYTHRVAISNSRLISADVDTVTFRWKDYRVKDGDGRSVMRLSTSEFIRRFLIHVLPERFHRIRHDGLLASSARKANIAKVRTLLGAQPPKQEDALAAEVIPLTLREPCPDCGGAMRIIEIFRRGQKPQSRASPRKAAA</sequence>
<proteinExistence type="predicted"/>
<dbReference type="RefSeq" id="WP_187431374.1">
    <property type="nucleotide sequence ID" value="NZ_CP143423.1"/>
</dbReference>
<dbReference type="Proteomes" id="UP001318682">
    <property type="component" value="Chromosome"/>
</dbReference>
<gene>
    <name evidence="3" type="ORF">ROLI_029890</name>
</gene>
<dbReference type="Pfam" id="PF04986">
    <property type="entry name" value="Y2_Tnp"/>
    <property type="match status" value="1"/>
</dbReference>
<evidence type="ECO:0000313" key="3">
    <source>
        <dbReference type="EMBL" id="WVX49894.1"/>
    </source>
</evidence>
<organism evidence="3 4">
    <name type="scientific">Roseobacter fucihabitans</name>
    <dbReference type="NCBI Taxonomy" id="1537242"/>
    <lineage>
        <taxon>Bacteria</taxon>
        <taxon>Pseudomonadati</taxon>
        <taxon>Pseudomonadota</taxon>
        <taxon>Alphaproteobacteria</taxon>
        <taxon>Rhodobacterales</taxon>
        <taxon>Roseobacteraceae</taxon>
        <taxon>Roseobacter</taxon>
    </lineage>
</organism>
<dbReference type="EMBL" id="CP143423">
    <property type="protein sequence ID" value="WVX49894.1"/>
    <property type="molecule type" value="Genomic_DNA"/>
</dbReference>
<feature type="domain" description="Transposase zinc-binding" evidence="2">
    <location>
        <begin position="11"/>
        <end position="102"/>
    </location>
</feature>
<keyword evidence="4" id="KW-1185">Reference proteome</keyword>